<keyword evidence="10" id="KW-1185">Reference proteome</keyword>
<dbReference type="InterPro" id="IPR037185">
    <property type="entry name" value="EmrE-like"/>
</dbReference>
<feature type="transmembrane region" description="Helical" evidence="7">
    <location>
        <begin position="179"/>
        <end position="199"/>
    </location>
</feature>
<dbReference type="PANTHER" id="PTHR42920:SF5">
    <property type="entry name" value="EAMA DOMAIN-CONTAINING PROTEIN"/>
    <property type="match status" value="1"/>
</dbReference>
<proteinExistence type="inferred from homology"/>
<feature type="transmembrane region" description="Helical" evidence="7">
    <location>
        <begin position="36"/>
        <end position="54"/>
    </location>
</feature>
<gene>
    <name evidence="9" type="ORF">OCV65_11855</name>
</gene>
<sequence>MRENNKKSILFLHVAVMLFGFSGVLAQYVQVPAVLVAMGRVICSSLLLLAISLVKKDKLTLESKKDYALIIGTGVIMAIHWSSFFQAIQVSSVAIGTITFSTFPLFLTFMEPVVFKEKLRARSVISAVILLAGVYITVPEFSVENKVTVGILWGMLCSFTYAIMTLGNRYFSKKYTGRIICLYEQGTAAIVLLPALWLVKVEWRPVDIAGVAAIGFVCTAIAYSLYVSAQKGVRAQTAGIISGMETVYGIIFAFVFLREVPTVRELIGGAVILGVALYSSLKADD</sequence>
<dbReference type="EMBL" id="JAOQJV010000020">
    <property type="protein sequence ID" value="MCU6700921.1"/>
    <property type="molecule type" value="Genomic_DNA"/>
</dbReference>
<evidence type="ECO:0000256" key="7">
    <source>
        <dbReference type="SAM" id="Phobius"/>
    </source>
</evidence>
<dbReference type="Proteomes" id="UP001207605">
    <property type="component" value="Unassembled WGS sequence"/>
</dbReference>
<dbReference type="RefSeq" id="WP_262582227.1">
    <property type="nucleotide sequence ID" value="NZ_JAOQJV010000020.1"/>
</dbReference>
<keyword evidence="5 7" id="KW-1133">Transmembrane helix</keyword>
<feature type="transmembrane region" description="Helical" evidence="7">
    <location>
        <begin position="238"/>
        <end position="257"/>
    </location>
</feature>
<dbReference type="InterPro" id="IPR051258">
    <property type="entry name" value="Diverse_Substrate_Transporter"/>
</dbReference>
<evidence type="ECO:0000256" key="4">
    <source>
        <dbReference type="ARBA" id="ARBA00022692"/>
    </source>
</evidence>
<comment type="similarity">
    <text evidence="2">Belongs to the EamA transporter family.</text>
</comment>
<keyword evidence="4 7" id="KW-0812">Transmembrane</keyword>
<protein>
    <submittedName>
        <fullName evidence="9">DMT family transporter</fullName>
    </submittedName>
</protein>
<feature type="transmembrane region" description="Helical" evidence="7">
    <location>
        <begin position="90"/>
        <end position="109"/>
    </location>
</feature>
<comment type="caution">
    <text evidence="9">The sequence shown here is derived from an EMBL/GenBank/DDBJ whole genome shotgun (WGS) entry which is preliminary data.</text>
</comment>
<comment type="subcellular location">
    <subcellularLocation>
        <location evidence="1">Cell membrane</location>
        <topology evidence="1">Multi-pass membrane protein</topology>
    </subcellularLocation>
</comment>
<evidence type="ECO:0000313" key="10">
    <source>
        <dbReference type="Proteomes" id="UP001207605"/>
    </source>
</evidence>
<evidence type="ECO:0000256" key="1">
    <source>
        <dbReference type="ARBA" id="ARBA00004651"/>
    </source>
</evidence>
<evidence type="ECO:0000256" key="6">
    <source>
        <dbReference type="ARBA" id="ARBA00023136"/>
    </source>
</evidence>
<accession>A0ABT2S8L6</accession>
<dbReference type="SUPFAM" id="SSF103481">
    <property type="entry name" value="Multidrug resistance efflux transporter EmrE"/>
    <property type="match status" value="2"/>
</dbReference>
<evidence type="ECO:0000256" key="2">
    <source>
        <dbReference type="ARBA" id="ARBA00007362"/>
    </source>
</evidence>
<reference evidence="9 10" key="1">
    <citation type="journal article" date="2021" name="ISME Commun">
        <title>Automated analysis of genomic sequences facilitates high-throughput and comprehensive description of bacteria.</title>
        <authorList>
            <person name="Hitch T.C.A."/>
        </authorList>
    </citation>
    <scope>NUCLEOTIDE SEQUENCE [LARGE SCALE GENOMIC DNA]</scope>
    <source>
        <strain evidence="9 10">Sanger_02</strain>
    </source>
</reference>
<feature type="domain" description="EamA" evidence="8">
    <location>
        <begin position="7"/>
        <end position="137"/>
    </location>
</feature>
<feature type="transmembrane region" description="Helical" evidence="7">
    <location>
        <begin position="150"/>
        <end position="167"/>
    </location>
</feature>
<evidence type="ECO:0000256" key="3">
    <source>
        <dbReference type="ARBA" id="ARBA00022475"/>
    </source>
</evidence>
<feature type="domain" description="EamA" evidence="8">
    <location>
        <begin position="149"/>
        <end position="277"/>
    </location>
</feature>
<feature type="transmembrane region" description="Helical" evidence="7">
    <location>
        <begin position="205"/>
        <end position="226"/>
    </location>
</feature>
<dbReference type="InterPro" id="IPR000620">
    <property type="entry name" value="EamA_dom"/>
</dbReference>
<feature type="transmembrane region" description="Helical" evidence="7">
    <location>
        <begin position="66"/>
        <end position="84"/>
    </location>
</feature>
<dbReference type="PANTHER" id="PTHR42920">
    <property type="entry name" value="OS03G0707200 PROTEIN-RELATED"/>
    <property type="match status" value="1"/>
</dbReference>
<organism evidence="9 10">
    <name type="scientific">Dorea ammoniilytica</name>
    <dbReference type="NCBI Taxonomy" id="2981788"/>
    <lineage>
        <taxon>Bacteria</taxon>
        <taxon>Bacillati</taxon>
        <taxon>Bacillota</taxon>
        <taxon>Clostridia</taxon>
        <taxon>Lachnospirales</taxon>
        <taxon>Lachnospiraceae</taxon>
        <taxon>Dorea</taxon>
    </lineage>
</organism>
<evidence type="ECO:0000256" key="5">
    <source>
        <dbReference type="ARBA" id="ARBA00022989"/>
    </source>
</evidence>
<feature type="transmembrane region" description="Helical" evidence="7">
    <location>
        <begin position="121"/>
        <end position="138"/>
    </location>
</feature>
<keyword evidence="6 7" id="KW-0472">Membrane</keyword>
<evidence type="ECO:0000313" key="9">
    <source>
        <dbReference type="EMBL" id="MCU6700921.1"/>
    </source>
</evidence>
<dbReference type="Pfam" id="PF00892">
    <property type="entry name" value="EamA"/>
    <property type="match status" value="2"/>
</dbReference>
<feature type="transmembrane region" description="Helical" evidence="7">
    <location>
        <begin position="263"/>
        <end position="281"/>
    </location>
</feature>
<name>A0ABT2S8L6_9FIRM</name>
<evidence type="ECO:0000259" key="8">
    <source>
        <dbReference type="Pfam" id="PF00892"/>
    </source>
</evidence>
<keyword evidence="3" id="KW-1003">Cell membrane</keyword>